<protein>
    <submittedName>
        <fullName evidence="1">Uncharacterized protein</fullName>
    </submittedName>
</protein>
<comment type="caution">
    <text evidence="1">The sequence shown here is derived from an EMBL/GenBank/DDBJ whole genome shotgun (WGS) entry which is preliminary data.</text>
</comment>
<dbReference type="EMBL" id="PVNL01000032">
    <property type="protein sequence ID" value="PRQ08914.1"/>
    <property type="molecule type" value="Genomic_DNA"/>
</dbReference>
<dbReference type="Proteomes" id="UP000238823">
    <property type="component" value="Unassembled WGS sequence"/>
</dbReference>
<organism evidence="1 2">
    <name type="scientific">Enhygromyxa salina</name>
    <dbReference type="NCBI Taxonomy" id="215803"/>
    <lineage>
        <taxon>Bacteria</taxon>
        <taxon>Pseudomonadati</taxon>
        <taxon>Myxococcota</taxon>
        <taxon>Polyangia</taxon>
        <taxon>Nannocystales</taxon>
        <taxon>Nannocystaceae</taxon>
        <taxon>Enhygromyxa</taxon>
    </lineage>
</organism>
<evidence type="ECO:0000313" key="2">
    <source>
        <dbReference type="Proteomes" id="UP000238823"/>
    </source>
</evidence>
<gene>
    <name evidence="1" type="ORF">ENSA7_13130</name>
</gene>
<name>A0A2S9YUZ9_9BACT</name>
<evidence type="ECO:0000313" key="1">
    <source>
        <dbReference type="EMBL" id="PRQ08914.1"/>
    </source>
</evidence>
<proteinExistence type="predicted"/>
<reference evidence="1 2" key="1">
    <citation type="submission" date="2018-03" db="EMBL/GenBank/DDBJ databases">
        <title>Draft Genome Sequences of the Obligatory Marine Myxobacteria Enhygromyxa salina SWB007.</title>
        <authorList>
            <person name="Poehlein A."/>
            <person name="Moghaddam J.A."/>
            <person name="Harms H."/>
            <person name="Alanjari M."/>
            <person name="Koenig G.M."/>
            <person name="Daniel R."/>
            <person name="Schaeberle T.F."/>
        </authorList>
    </citation>
    <scope>NUCLEOTIDE SEQUENCE [LARGE SCALE GENOMIC DNA]</scope>
    <source>
        <strain evidence="1 2">SWB007</strain>
    </source>
</reference>
<dbReference type="AlphaFoldDB" id="A0A2S9YUZ9"/>
<accession>A0A2S9YUZ9</accession>
<sequence length="41" mass="4532">MMDLLPDVRKLKSKVVIGRSSPPRAPHLEVLVPPAELPELC</sequence>